<evidence type="ECO:0000256" key="19">
    <source>
        <dbReference type="ARBA" id="ARBA00051243"/>
    </source>
</evidence>
<dbReference type="InterPro" id="IPR017441">
    <property type="entry name" value="Protein_kinase_ATP_BS"/>
</dbReference>
<evidence type="ECO:0000256" key="12">
    <source>
        <dbReference type="ARBA" id="ARBA00022840"/>
    </source>
</evidence>
<dbReference type="InterPro" id="IPR001245">
    <property type="entry name" value="Ser-Thr/Tyr_kinase_cat_dom"/>
</dbReference>
<keyword evidence="15" id="KW-0829">Tyrosine-protein kinase</keyword>
<dbReference type="SMART" id="SM00060">
    <property type="entry name" value="FN3"/>
    <property type="match status" value="3"/>
</dbReference>
<dbReference type="PANTHER" id="PTHR24416">
    <property type="entry name" value="TYROSINE-PROTEIN KINASE RECEPTOR"/>
    <property type="match status" value="1"/>
</dbReference>
<dbReference type="SUPFAM" id="SSF57184">
    <property type="entry name" value="Growth factor receptor domain"/>
    <property type="match status" value="1"/>
</dbReference>
<protein>
    <recommendedName>
        <fullName evidence="21">Tyrosine-protein kinase receptor</fullName>
        <ecNumber evidence="21">2.7.10.1</ecNumber>
    </recommendedName>
</protein>
<comment type="catalytic activity">
    <reaction evidence="19 21">
        <text>L-tyrosyl-[protein] + ATP = O-phospho-L-tyrosyl-[protein] + ADP + H(+)</text>
        <dbReference type="Rhea" id="RHEA:10596"/>
        <dbReference type="Rhea" id="RHEA-COMP:10136"/>
        <dbReference type="Rhea" id="RHEA-COMP:20101"/>
        <dbReference type="ChEBI" id="CHEBI:15378"/>
        <dbReference type="ChEBI" id="CHEBI:30616"/>
        <dbReference type="ChEBI" id="CHEBI:46858"/>
        <dbReference type="ChEBI" id="CHEBI:61978"/>
        <dbReference type="ChEBI" id="CHEBI:456216"/>
        <dbReference type="EC" id="2.7.10.1"/>
    </reaction>
</comment>
<evidence type="ECO:0000256" key="17">
    <source>
        <dbReference type="ARBA" id="ARBA00023180"/>
    </source>
</evidence>
<feature type="signal peptide" evidence="24">
    <location>
        <begin position="1"/>
        <end position="24"/>
    </location>
</feature>
<comment type="caution">
    <text evidence="27">The sequence shown here is derived from an EMBL/GenBank/DDBJ whole genome shotgun (WGS) entry which is preliminary data.</text>
</comment>
<dbReference type="InterPro" id="IPR003961">
    <property type="entry name" value="FN3_dom"/>
</dbReference>
<evidence type="ECO:0000313" key="28">
    <source>
        <dbReference type="Proteomes" id="UP001497497"/>
    </source>
</evidence>
<dbReference type="PANTHER" id="PTHR24416:SF525">
    <property type="entry name" value="INSULIN-LIKE RECEPTOR"/>
    <property type="match status" value="1"/>
</dbReference>
<dbReference type="GO" id="GO:0005899">
    <property type="term" value="C:insulin receptor complex"/>
    <property type="evidence" value="ECO:0007669"/>
    <property type="project" value="TreeGrafter"/>
</dbReference>
<dbReference type="SMART" id="SM00261">
    <property type="entry name" value="FU"/>
    <property type="match status" value="1"/>
</dbReference>
<dbReference type="Pfam" id="PF00041">
    <property type="entry name" value="fn3"/>
    <property type="match status" value="2"/>
</dbReference>
<dbReference type="Proteomes" id="UP001497497">
    <property type="component" value="Unassembled WGS sequence"/>
</dbReference>
<evidence type="ECO:0000256" key="1">
    <source>
        <dbReference type="ARBA" id="ARBA00001936"/>
    </source>
</evidence>
<keyword evidence="6 21" id="KW-0812">Transmembrane</keyword>
<dbReference type="PROSITE" id="PS50011">
    <property type="entry name" value="PROTEIN_KINASE_DOM"/>
    <property type="match status" value="1"/>
</dbReference>
<proteinExistence type="inferred from homology"/>
<evidence type="ECO:0000256" key="18">
    <source>
        <dbReference type="ARBA" id="ARBA00023211"/>
    </source>
</evidence>
<keyword evidence="12 20" id="KW-0067">ATP-binding</keyword>
<organism evidence="27 28">
    <name type="scientific">Lymnaea stagnalis</name>
    <name type="common">Great pond snail</name>
    <name type="synonym">Helix stagnalis</name>
    <dbReference type="NCBI Taxonomy" id="6523"/>
    <lineage>
        <taxon>Eukaryota</taxon>
        <taxon>Metazoa</taxon>
        <taxon>Spiralia</taxon>
        <taxon>Lophotrochozoa</taxon>
        <taxon>Mollusca</taxon>
        <taxon>Gastropoda</taxon>
        <taxon>Heterobranchia</taxon>
        <taxon>Euthyneura</taxon>
        <taxon>Panpulmonata</taxon>
        <taxon>Hygrophila</taxon>
        <taxon>Lymnaeoidea</taxon>
        <taxon>Lymnaeidae</taxon>
        <taxon>Lymnaea</taxon>
    </lineage>
</organism>
<feature type="compositionally biased region" description="Basic and acidic residues" evidence="22">
    <location>
        <begin position="1463"/>
        <end position="1489"/>
    </location>
</feature>
<dbReference type="InterPro" id="IPR000494">
    <property type="entry name" value="Rcpt_L-dom"/>
</dbReference>
<feature type="compositionally biased region" description="Acidic residues" evidence="22">
    <location>
        <begin position="1452"/>
        <end position="1462"/>
    </location>
</feature>
<feature type="compositionally biased region" description="Polar residues" evidence="22">
    <location>
        <begin position="1442"/>
        <end position="1451"/>
    </location>
</feature>
<comment type="subcellular location">
    <subcellularLocation>
        <location evidence="2">Membrane</location>
        <topology evidence="2">Single-pass type I membrane protein</topology>
    </subcellularLocation>
</comment>
<dbReference type="PROSITE" id="PS00109">
    <property type="entry name" value="PROTEIN_KINASE_TYR"/>
    <property type="match status" value="1"/>
</dbReference>
<evidence type="ECO:0000256" key="8">
    <source>
        <dbReference type="ARBA" id="ARBA00022729"/>
    </source>
</evidence>
<keyword evidence="8 24" id="KW-0732">Signal</keyword>
<dbReference type="GO" id="GO:0046872">
    <property type="term" value="F:metal ion binding"/>
    <property type="evidence" value="ECO:0007669"/>
    <property type="project" value="UniProtKB-KW"/>
</dbReference>
<feature type="transmembrane region" description="Helical" evidence="23">
    <location>
        <begin position="982"/>
        <end position="1008"/>
    </location>
</feature>
<evidence type="ECO:0000256" key="11">
    <source>
        <dbReference type="ARBA" id="ARBA00022777"/>
    </source>
</evidence>
<feature type="chain" id="PRO_5043909548" description="Tyrosine-protein kinase receptor" evidence="24">
    <location>
        <begin position="25"/>
        <end position="1640"/>
    </location>
</feature>
<dbReference type="GO" id="GO:0005009">
    <property type="term" value="F:insulin receptor activity"/>
    <property type="evidence" value="ECO:0007669"/>
    <property type="project" value="TreeGrafter"/>
</dbReference>
<evidence type="ECO:0000256" key="20">
    <source>
        <dbReference type="PROSITE-ProRule" id="PRU10141"/>
    </source>
</evidence>
<keyword evidence="13 23" id="KW-1133">Transmembrane helix</keyword>
<evidence type="ECO:0000256" key="10">
    <source>
        <dbReference type="ARBA" id="ARBA00022741"/>
    </source>
</evidence>
<accession>A0AAV2IPT7</accession>
<keyword evidence="18" id="KW-0464">Manganese</keyword>
<dbReference type="SUPFAM" id="SSF49265">
    <property type="entry name" value="Fibronectin type III"/>
    <property type="match status" value="2"/>
</dbReference>
<evidence type="ECO:0000256" key="2">
    <source>
        <dbReference type="ARBA" id="ARBA00004479"/>
    </source>
</evidence>
<keyword evidence="9" id="KW-0677">Repeat</keyword>
<evidence type="ECO:0000256" key="7">
    <source>
        <dbReference type="ARBA" id="ARBA00022723"/>
    </source>
</evidence>
<dbReference type="GO" id="GO:0051897">
    <property type="term" value="P:positive regulation of phosphatidylinositol 3-kinase/protein kinase B signal transduction"/>
    <property type="evidence" value="ECO:0007669"/>
    <property type="project" value="TreeGrafter"/>
</dbReference>
<keyword evidence="28" id="KW-1185">Reference proteome</keyword>
<dbReference type="Gene3D" id="2.10.220.10">
    <property type="entry name" value="Hormone Receptor, Insulin-like Growth Factor Receptor 1, Chain A, domain 2"/>
    <property type="match status" value="1"/>
</dbReference>
<dbReference type="EC" id="2.7.10.1" evidence="21"/>
<dbReference type="GO" id="GO:0042593">
    <property type="term" value="P:glucose homeostasis"/>
    <property type="evidence" value="ECO:0007669"/>
    <property type="project" value="TreeGrafter"/>
</dbReference>
<feature type="compositionally biased region" description="Polar residues" evidence="22">
    <location>
        <begin position="1593"/>
        <end position="1602"/>
    </location>
</feature>
<evidence type="ECO:0000256" key="14">
    <source>
        <dbReference type="ARBA" id="ARBA00023136"/>
    </source>
</evidence>
<dbReference type="PROSITE" id="PS00107">
    <property type="entry name" value="PROTEIN_KINASE_ATP"/>
    <property type="match status" value="1"/>
</dbReference>
<gene>
    <name evidence="27" type="ORF">GSLYS_00021192001</name>
</gene>
<dbReference type="InterPro" id="IPR006211">
    <property type="entry name" value="Furin-like_Cys-rich_dom"/>
</dbReference>
<name>A0AAV2IPT7_LYMST</name>
<evidence type="ECO:0000256" key="23">
    <source>
        <dbReference type="SAM" id="Phobius"/>
    </source>
</evidence>
<evidence type="ECO:0000259" key="25">
    <source>
        <dbReference type="PROSITE" id="PS50011"/>
    </source>
</evidence>
<dbReference type="InterPro" id="IPR020635">
    <property type="entry name" value="Tyr_kinase_cat_dom"/>
</dbReference>
<dbReference type="InterPro" id="IPR050122">
    <property type="entry name" value="RTK"/>
</dbReference>
<sequence>MMARPLRAQLLLTLMAQCFMVVSQRQSCGVLSPANDSAKDGVCRDIDISSNVKNLNILRNCTVIEGSLRISLIDFVPQSEYDKYRFPELREITGHLLLFKVFGLETLQNMFPNLSVIRGQKLFFDTYALIVHELRDLKEIGLIGLTNILNGAVRITKNYRLCHVYTIDWGRIAPGASEHLFEDNREQALCPDHCDESCPSTKAKDSDWRRCWTSEPGHCQKNLAVCNCKPGQICMEQQTCCHEYCLGGCWGPTAKDCFVCKNVKFRDECKPNCSVETYILANRRCLTDRECLALPAQTPRSMPLADDNRPKLLDRDNKKECVFQCPKSYKAQELPFGQKASECVPCGGLCPKVCNKTKVYTIKDSEQLRGCTKIQGDLDILVHGGKDLDKELSNNLGSIQEVTGYLKIMRSFGILTLHFFQSLEIIGGERLVNDVYSLVIVDNANLQELFLKNKMSKMRILKGNISISANRKLCLRKINDFLKSVGREDQVNRNQSRQHLDAFNGDNIPCEVYSFNVTVLVPVPNIIFVSWPPLPHGDFRQILSYLIFHKEVGSDEMVQDIYEGKDGCSANDWHMTMEGSQNKNNVSSKHEIMISPLKSFTRYAVYVQVKTLDTASYSAHSEIAYITTKPSAPSEPRLVTVEAISAHELQLSWMPPKMPNGIITDYKVFYKPAETNMDIFLKGDNCKEIPSNLEQTVKLEHSKRLELLNSKQREASQNLNMSCCSCGSRVLDFKDESEEIEKEVDFENMLHALIYVRKLSSTEGFVLPSKPNSTEMTPASATLTMVNMTTTSTPEYFENVTTKILPDDQPNIENSSSPVEVIVFNDTKITLSNLNHFQAYDIEVLACQATDNSGVKLCSTSAIASGQTLADTQADSLNSSLITVGPMSNKSGDVWITWDPPAQPNGGILQYNIKFTKVEPGKEPLATTVCINSNKTKSYKLQGLNPGNYSFQIRAVSLAGNGSYTSEIYFSIPQVADNAMDMTALIVGVSVGSFCFLVAMAAIIFCLLRKFQKRPNVVVSHNPQYIHTDDLYSPDEWEVSRENIRLIKELGQGSFGTVFEGLMENPETQISVPVAIKTVGDQADFHERLKILKEATTMKVFECHHVVKLLGVVSKGQPALIIMELMIQGDLRNYLRKCRADEEYYPEFHPPTVNQIRQMAGEIADGMAYLSQKKIVHRDLAARNCLVAEDGTVKIADFGMARDVYMTEYYRKDQKALLPVRWMAPESLMDGIFTTMSDIWSYGVVLWEMVTLAEQPYQGLSNEEVLRFVGEGRVMSAPLGCPEDLYAMMKSCWAFFPKRRPTFKFLIEQLAPSLSENFQNVSFFFREIFHDGLEAEGNVFMEADGPPQHNDDDSYLAKADESFNGDTLRITRPLDDGSGGGDNYRASRGLSSMAHNGDEPSDDEENLYLESSPARISPSPSTPPSHSPHHQEPSTSKHHQDYSSNFGGQSDSDNDCDDEEMSEDRVVDRDVGYMRSPKDTKSSSERLKLLPESSYTVRPRTLTPAPLSFSNKPDAEEYTVMSPPSTNKNTFSALSSPPASLSFSEAQLPPSWLAKPVVQVNAEGGENVNVISSRNGGPRDAILMWPNNKRIVSGNSDIMSPTSEGGGSKDSSSSAGSQHRFSHGTANGHGPYSHQQPALC</sequence>
<dbReference type="Pfam" id="PF07714">
    <property type="entry name" value="PK_Tyr_Ser-Thr"/>
    <property type="match status" value="1"/>
</dbReference>
<dbReference type="PROSITE" id="PS50853">
    <property type="entry name" value="FN3"/>
    <property type="match status" value="2"/>
</dbReference>
<dbReference type="GO" id="GO:0043560">
    <property type="term" value="F:insulin receptor substrate binding"/>
    <property type="evidence" value="ECO:0007669"/>
    <property type="project" value="TreeGrafter"/>
</dbReference>
<dbReference type="Pfam" id="PF01030">
    <property type="entry name" value="Recep_L_domain"/>
    <property type="match status" value="2"/>
</dbReference>
<dbReference type="Gene3D" id="2.60.40.10">
    <property type="entry name" value="Immunoglobulins"/>
    <property type="match status" value="3"/>
</dbReference>
<evidence type="ECO:0000256" key="24">
    <source>
        <dbReference type="SAM" id="SignalP"/>
    </source>
</evidence>
<dbReference type="CDD" id="cd00064">
    <property type="entry name" value="FU"/>
    <property type="match status" value="1"/>
</dbReference>
<dbReference type="Gene3D" id="3.80.20.20">
    <property type="entry name" value="Receptor L-domain"/>
    <property type="match status" value="2"/>
</dbReference>
<evidence type="ECO:0000256" key="16">
    <source>
        <dbReference type="ARBA" id="ARBA00023170"/>
    </source>
</evidence>
<keyword evidence="5" id="KW-0165">Cleavage on pair of basic residues</keyword>
<keyword evidence="16 21" id="KW-0675">Receptor</keyword>
<evidence type="ECO:0000313" key="27">
    <source>
        <dbReference type="EMBL" id="CAL1547875.1"/>
    </source>
</evidence>
<feature type="binding site" evidence="20">
    <location>
        <position position="1077"/>
    </location>
    <ligand>
        <name>ATP</name>
        <dbReference type="ChEBI" id="CHEBI:30616"/>
    </ligand>
</feature>
<feature type="domain" description="Fibronectin type-III" evidence="26">
    <location>
        <begin position="632"/>
        <end position="726"/>
    </location>
</feature>
<dbReference type="GO" id="GO:0005524">
    <property type="term" value="F:ATP binding"/>
    <property type="evidence" value="ECO:0007669"/>
    <property type="project" value="UniProtKB-UniRule"/>
</dbReference>
<dbReference type="CDD" id="cd05032">
    <property type="entry name" value="PTKc_InsR_like"/>
    <property type="match status" value="1"/>
</dbReference>
<dbReference type="CDD" id="cd00063">
    <property type="entry name" value="FN3"/>
    <property type="match status" value="2"/>
</dbReference>
<dbReference type="Gene3D" id="3.30.200.20">
    <property type="entry name" value="Phosphorylase Kinase, domain 1"/>
    <property type="match status" value="1"/>
</dbReference>
<dbReference type="SUPFAM" id="SSF56112">
    <property type="entry name" value="Protein kinase-like (PK-like)"/>
    <property type="match status" value="1"/>
</dbReference>
<evidence type="ECO:0000256" key="13">
    <source>
        <dbReference type="ARBA" id="ARBA00022989"/>
    </source>
</evidence>
<feature type="domain" description="Fibronectin type-III" evidence="26">
    <location>
        <begin position="878"/>
        <end position="975"/>
    </location>
</feature>
<dbReference type="SMART" id="SM00219">
    <property type="entry name" value="TyrKc"/>
    <property type="match status" value="1"/>
</dbReference>
<dbReference type="InterPro" id="IPR011009">
    <property type="entry name" value="Kinase-like_dom_sf"/>
</dbReference>
<keyword evidence="10 20" id="KW-0547">Nucleotide-binding</keyword>
<evidence type="ECO:0000256" key="5">
    <source>
        <dbReference type="ARBA" id="ARBA00022685"/>
    </source>
</evidence>
<dbReference type="InterPro" id="IPR036941">
    <property type="entry name" value="Rcpt_L-dom_sf"/>
</dbReference>
<dbReference type="PROSITE" id="PS00239">
    <property type="entry name" value="RECEPTOR_TYR_KIN_II"/>
    <property type="match status" value="1"/>
</dbReference>
<dbReference type="InterPro" id="IPR000719">
    <property type="entry name" value="Prot_kinase_dom"/>
</dbReference>
<dbReference type="GO" id="GO:0030424">
    <property type="term" value="C:axon"/>
    <property type="evidence" value="ECO:0007669"/>
    <property type="project" value="TreeGrafter"/>
</dbReference>
<feature type="region of interest" description="Disordered" evidence="22">
    <location>
        <begin position="1367"/>
        <end position="1513"/>
    </location>
</feature>
<dbReference type="InterPro" id="IPR009030">
    <property type="entry name" value="Growth_fac_rcpt_cys_sf"/>
</dbReference>
<feature type="region of interest" description="Disordered" evidence="22">
    <location>
        <begin position="1591"/>
        <end position="1640"/>
    </location>
</feature>
<dbReference type="InterPro" id="IPR036116">
    <property type="entry name" value="FN3_sf"/>
</dbReference>
<evidence type="ECO:0000256" key="21">
    <source>
        <dbReference type="RuleBase" id="RU000312"/>
    </source>
</evidence>
<keyword evidence="3 21" id="KW-0597">Phosphoprotein</keyword>
<reference evidence="27 28" key="1">
    <citation type="submission" date="2024-04" db="EMBL/GenBank/DDBJ databases">
        <authorList>
            <consortium name="Genoscope - CEA"/>
            <person name="William W."/>
        </authorList>
    </citation>
    <scope>NUCLEOTIDE SEQUENCE [LARGE SCALE GENOMIC DNA]</scope>
</reference>
<keyword evidence="17" id="KW-0325">Glycoprotein</keyword>
<evidence type="ECO:0000256" key="3">
    <source>
        <dbReference type="ARBA" id="ARBA00022553"/>
    </source>
</evidence>
<dbReference type="InterPro" id="IPR002011">
    <property type="entry name" value="Tyr_kinase_rcpt_2_CS"/>
</dbReference>
<keyword evidence="14 23" id="KW-0472">Membrane</keyword>
<evidence type="ECO:0000256" key="9">
    <source>
        <dbReference type="ARBA" id="ARBA00022737"/>
    </source>
</evidence>
<keyword evidence="7" id="KW-0479">Metal-binding</keyword>
<evidence type="ECO:0000259" key="26">
    <source>
        <dbReference type="PROSITE" id="PS50853"/>
    </source>
</evidence>
<dbReference type="FunFam" id="3.30.200.20:FF:000026">
    <property type="entry name" value="Tyrosine-protein kinase receptor"/>
    <property type="match status" value="1"/>
</dbReference>
<dbReference type="InterPro" id="IPR006212">
    <property type="entry name" value="Furin_repeat"/>
</dbReference>
<evidence type="ECO:0000256" key="22">
    <source>
        <dbReference type="SAM" id="MobiDB-lite"/>
    </source>
</evidence>
<feature type="domain" description="Protein kinase" evidence="25">
    <location>
        <begin position="1044"/>
        <end position="1314"/>
    </location>
</feature>
<dbReference type="EMBL" id="CAXITT010001089">
    <property type="protein sequence ID" value="CAL1547875.1"/>
    <property type="molecule type" value="Genomic_DNA"/>
</dbReference>
<comment type="cofactor">
    <cofactor evidence="1">
        <name>Mn(2+)</name>
        <dbReference type="ChEBI" id="CHEBI:29035"/>
    </cofactor>
</comment>
<dbReference type="InterPro" id="IPR008266">
    <property type="entry name" value="Tyr_kinase_AS"/>
</dbReference>
<keyword evidence="4" id="KW-0808">Transferase</keyword>
<evidence type="ECO:0000256" key="6">
    <source>
        <dbReference type="ARBA" id="ARBA00022692"/>
    </source>
</evidence>
<dbReference type="InterPro" id="IPR013783">
    <property type="entry name" value="Ig-like_fold"/>
</dbReference>
<dbReference type="GO" id="GO:0043410">
    <property type="term" value="P:positive regulation of MAPK cascade"/>
    <property type="evidence" value="ECO:0007669"/>
    <property type="project" value="TreeGrafter"/>
</dbReference>
<dbReference type="SUPFAM" id="SSF52058">
    <property type="entry name" value="L domain-like"/>
    <property type="match status" value="2"/>
</dbReference>
<evidence type="ECO:0000256" key="4">
    <source>
        <dbReference type="ARBA" id="ARBA00022679"/>
    </source>
</evidence>
<evidence type="ECO:0000256" key="15">
    <source>
        <dbReference type="ARBA" id="ARBA00023137"/>
    </source>
</evidence>
<dbReference type="FunFam" id="1.10.510.10:FF:001227">
    <property type="entry name" value="Tyrosine-protein kinase receptor"/>
    <property type="match status" value="1"/>
</dbReference>
<dbReference type="Pfam" id="PF00757">
    <property type="entry name" value="Furin-like"/>
    <property type="match status" value="1"/>
</dbReference>
<dbReference type="PRINTS" id="PR00109">
    <property type="entry name" value="TYRKINASE"/>
</dbReference>
<comment type="similarity">
    <text evidence="21">Belongs to the protein kinase superfamily. Tyr protein kinase family. Insulin receptor subfamily.</text>
</comment>
<dbReference type="Gene3D" id="1.10.510.10">
    <property type="entry name" value="Transferase(Phosphotransferase) domain 1"/>
    <property type="match status" value="1"/>
</dbReference>
<keyword evidence="11" id="KW-0418">Kinase</keyword>